<protein>
    <submittedName>
        <fullName evidence="1">Capsular biosynthesis protein</fullName>
    </submittedName>
</protein>
<dbReference type="GO" id="GO:0000271">
    <property type="term" value="P:polysaccharide biosynthetic process"/>
    <property type="evidence" value="ECO:0007669"/>
    <property type="project" value="InterPro"/>
</dbReference>
<gene>
    <name evidence="1" type="ORF">A1D17_12050</name>
</gene>
<dbReference type="Pfam" id="PF05159">
    <property type="entry name" value="Capsule_synth"/>
    <property type="match status" value="1"/>
</dbReference>
<dbReference type="GO" id="GO:0015774">
    <property type="term" value="P:polysaccharide transport"/>
    <property type="evidence" value="ECO:0007669"/>
    <property type="project" value="InterPro"/>
</dbReference>
<accession>A0A166N779</accession>
<dbReference type="Gene3D" id="3.40.50.12580">
    <property type="match status" value="1"/>
</dbReference>
<dbReference type="AlphaFoldDB" id="A0A166N779"/>
<organism evidence="1 2">
    <name type="scientific">Pseudomonas fluorescens</name>
    <dbReference type="NCBI Taxonomy" id="294"/>
    <lineage>
        <taxon>Bacteria</taxon>
        <taxon>Pseudomonadati</taxon>
        <taxon>Pseudomonadota</taxon>
        <taxon>Gammaproteobacteria</taxon>
        <taxon>Pseudomonadales</taxon>
        <taxon>Pseudomonadaceae</taxon>
        <taxon>Pseudomonas</taxon>
    </lineage>
</organism>
<reference evidence="2" key="1">
    <citation type="submission" date="2016-03" db="EMBL/GenBank/DDBJ databases">
        <authorList>
            <person name="Ray J."/>
            <person name="Price M."/>
            <person name="Deutschbauer A."/>
        </authorList>
    </citation>
    <scope>NUCLEOTIDE SEQUENCE [LARGE SCALE GENOMIC DNA]</scope>
    <source>
        <strain evidence="2">FW300-N1B4</strain>
    </source>
</reference>
<proteinExistence type="predicted"/>
<evidence type="ECO:0000313" key="1">
    <source>
        <dbReference type="EMBL" id="KZN16851.1"/>
    </source>
</evidence>
<dbReference type="Proteomes" id="UP000076489">
    <property type="component" value="Unassembled WGS sequence"/>
</dbReference>
<dbReference type="RefSeq" id="WP_063341768.1">
    <property type="nucleotide sequence ID" value="NZ_LUKJ01000003.1"/>
</dbReference>
<dbReference type="EMBL" id="LUKJ01000003">
    <property type="protein sequence ID" value="KZN16851.1"/>
    <property type="molecule type" value="Genomic_DNA"/>
</dbReference>
<name>A0A166N779_PSEFL</name>
<dbReference type="InterPro" id="IPR043148">
    <property type="entry name" value="TagF_C"/>
</dbReference>
<dbReference type="InterPro" id="IPR007833">
    <property type="entry name" value="Capsule_polysaccharide_synth"/>
</dbReference>
<reference evidence="1 2" key="2">
    <citation type="journal article" date="2018" name="Nature">
        <title>Mutant phenotypes for thousands of bacterial genes of unknown function.</title>
        <authorList>
            <person name="Price M.N."/>
            <person name="Wetmore K.M."/>
            <person name="Waters R.J."/>
            <person name="Callaghan M."/>
            <person name="Ray J."/>
            <person name="Liu H."/>
            <person name="Kuehl J.V."/>
            <person name="Melnyk R.A."/>
            <person name="Lamson J.S."/>
            <person name="Suh Y."/>
            <person name="Carlson H.K."/>
            <person name="Esquivel Z."/>
            <person name="Sadeeshkumar H."/>
            <person name="Chakraborty R."/>
            <person name="Zane G.M."/>
            <person name="Rubin B.E."/>
            <person name="Wall J.D."/>
            <person name="Visel A."/>
            <person name="Bristow J."/>
            <person name="Blow M.J."/>
            <person name="Arkin A.P."/>
            <person name="Deutschbauer A.M."/>
        </authorList>
    </citation>
    <scope>NUCLEOTIDE SEQUENCE [LARGE SCALE GENOMIC DNA]</scope>
    <source>
        <strain evidence="1 2">FW300-N1B4</strain>
    </source>
</reference>
<dbReference type="CDD" id="cd16438">
    <property type="entry name" value="beta_Kdo_transferase_KpsS_like"/>
    <property type="match status" value="1"/>
</dbReference>
<dbReference type="SUPFAM" id="SSF53756">
    <property type="entry name" value="UDP-Glycosyltransferase/glycogen phosphorylase"/>
    <property type="match status" value="1"/>
</dbReference>
<sequence>MTTMLFISLAKHQGLYFNRLLNETELQGKVVTPPQMPWPKLSHASRVLSRIDWPSLIEEKCEERRVKNKNDGRLYRLLLRLELIWMALRAQALLDRERPDALVFWNGSHRYCRLLTALAPAGCKTFFFENGLLPNTTTVDPQGVNYLNAVPREAGFYLNYPYPVPENQAAPVLIPRQPRTSGPAPIVLPEQFVFIPFQDDRDSQVRLFSPWIKNMREMFALGERLAKETGLTVVFKEHPSSRETYPELHERTHDRLLFANGNATQQLIESSQFVITLNSTVGLESLLLGKPVLTLGQAFFNIEGLVMHADNAEQVMELARAFPQWPLDERLRRNFLHYLSEHYCIKGGWKNADKAQLQRVANRMLGKAEC</sequence>
<dbReference type="OrthoDB" id="9794206at2"/>
<comment type="caution">
    <text evidence="1">The sequence shown here is derived from an EMBL/GenBank/DDBJ whole genome shotgun (WGS) entry which is preliminary data.</text>
</comment>
<evidence type="ECO:0000313" key="2">
    <source>
        <dbReference type="Proteomes" id="UP000076489"/>
    </source>
</evidence>